<evidence type="ECO:0000256" key="1">
    <source>
        <dbReference type="ARBA" id="ARBA00010688"/>
    </source>
</evidence>
<dbReference type="InterPro" id="IPR011611">
    <property type="entry name" value="PfkB_dom"/>
</dbReference>
<dbReference type="PANTHER" id="PTHR10584:SF166">
    <property type="entry name" value="RIBOKINASE"/>
    <property type="match status" value="1"/>
</dbReference>
<dbReference type="Gene3D" id="3.40.1190.20">
    <property type="match status" value="1"/>
</dbReference>
<evidence type="ECO:0000256" key="3">
    <source>
        <dbReference type="ARBA" id="ARBA00022777"/>
    </source>
</evidence>
<dbReference type="Proteomes" id="UP000824056">
    <property type="component" value="Unassembled WGS sequence"/>
</dbReference>
<dbReference type="EMBL" id="DXBG01000292">
    <property type="protein sequence ID" value="HIZ66680.1"/>
    <property type="molecule type" value="Genomic_DNA"/>
</dbReference>
<sequence>MRYDVWGLGTLAMDVLMKVDALPAEDGFCIVEESQSQPGGSGTNVMVQLARLGAKCGYSGAVGDDALGRQVLDSLKREGVDTSAMVIRPGMTTLHTDIVIDKEGRKFIMLNMGEAFASLKSEEVPEPKLREAKVFYTDLLPQKPSVEALKKARRAGVSTVFNLQVGLSTMKGLGVSREEILQALAYVDVFAPCREGLYQLTGMESLEECRDFLRKYCNGILLFTLGTQGSVAYGPAGQGSWPVKVQAEKIQTVDTTGAGDSYIGGFIYSYFLEKRELKEAMKFASACAAYTCTGLGARFSPTLEEVKNFA</sequence>
<evidence type="ECO:0000259" key="5">
    <source>
        <dbReference type="Pfam" id="PF00294"/>
    </source>
</evidence>
<keyword evidence="3 4" id="KW-0418">Kinase</keyword>
<dbReference type="CDD" id="cd01166">
    <property type="entry name" value="KdgK"/>
    <property type="match status" value="1"/>
</dbReference>
<dbReference type="PANTHER" id="PTHR10584">
    <property type="entry name" value="SUGAR KINASE"/>
    <property type="match status" value="1"/>
</dbReference>
<dbReference type="GO" id="GO:0016301">
    <property type="term" value="F:kinase activity"/>
    <property type="evidence" value="ECO:0007669"/>
    <property type="project" value="UniProtKB-KW"/>
</dbReference>
<comment type="caution">
    <text evidence="6">The sequence shown here is derived from an EMBL/GenBank/DDBJ whole genome shotgun (WGS) entry which is preliminary data.</text>
</comment>
<evidence type="ECO:0000313" key="6">
    <source>
        <dbReference type="EMBL" id="HIZ66680.1"/>
    </source>
</evidence>
<dbReference type="GO" id="GO:0006796">
    <property type="term" value="P:phosphate-containing compound metabolic process"/>
    <property type="evidence" value="ECO:0007669"/>
    <property type="project" value="UniProtKB-ARBA"/>
</dbReference>
<evidence type="ECO:0000313" key="7">
    <source>
        <dbReference type="Proteomes" id="UP000824056"/>
    </source>
</evidence>
<keyword evidence="2 4" id="KW-0808">Transferase</keyword>
<accession>A0A9D2JT62</accession>
<dbReference type="PROSITE" id="PS00584">
    <property type="entry name" value="PFKB_KINASES_2"/>
    <property type="match status" value="1"/>
</dbReference>
<protein>
    <submittedName>
        <fullName evidence="6">Carbohydrate kinase family protein</fullName>
    </submittedName>
</protein>
<gene>
    <name evidence="6" type="ORF">H9809_12425</name>
</gene>
<dbReference type="SUPFAM" id="SSF53613">
    <property type="entry name" value="Ribokinase-like"/>
    <property type="match status" value="1"/>
</dbReference>
<proteinExistence type="inferred from homology"/>
<comment type="similarity">
    <text evidence="1 4">Belongs to the carbohydrate kinase PfkB family.</text>
</comment>
<dbReference type="AlphaFoldDB" id="A0A9D2JT62"/>
<dbReference type="InterPro" id="IPR002139">
    <property type="entry name" value="Ribo/fructo_kinase"/>
</dbReference>
<feature type="domain" description="Carbohydrate kinase PfkB" evidence="5">
    <location>
        <begin position="9"/>
        <end position="300"/>
    </location>
</feature>
<dbReference type="Pfam" id="PF00294">
    <property type="entry name" value="PfkB"/>
    <property type="match status" value="1"/>
</dbReference>
<evidence type="ECO:0000256" key="2">
    <source>
        <dbReference type="ARBA" id="ARBA00022679"/>
    </source>
</evidence>
<organism evidence="6 7">
    <name type="scientific">Candidatus Blautia pullicola</name>
    <dbReference type="NCBI Taxonomy" id="2838498"/>
    <lineage>
        <taxon>Bacteria</taxon>
        <taxon>Bacillati</taxon>
        <taxon>Bacillota</taxon>
        <taxon>Clostridia</taxon>
        <taxon>Lachnospirales</taxon>
        <taxon>Lachnospiraceae</taxon>
        <taxon>Blautia</taxon>
    </lineage>
</organism>
<reference evidence="6" key="1">
    <citation type="journal article" date="2021" name="PeerJ">
        <title>Extensive microbial diversity within the chicken gut microbiome revealed by metagenomics and culture.</title>
        <authorList>
            <person name="Gilroy R."/>
            <person name="Ravi A."/>
            <person name="Getino M."/>
            <person name="Pursley I."/>
            <person name="Horton D.L."/>
            <person name="Alikhan N.F."/>
            <person name="Baker D."/>
            <person name="Gharbi K."/>
            <person name="Hall N."/>
            <person name="Watson M."/>
            <person name="Adriaenssens E.M."/>
            <person name="Foster-Nyarko E."/>
            <person name="Jarju S."/>
            <person name="Secka A."/>
            <person name="Antonio M."/>
            <person name="Oren A."/>
            <person name="Chaudhuri R.R."/>
            <person name="La Ragione R."/>
            <person name="Hildebrand F."/>
            <person name="Pallen M.J."/>
        </authorList>
    </citation>
    <scope>NUCLEOTIDE SEQUENCE</scope>
    <source>
        <strain evidence="6">1068</strain>
    </source>
</reference>
<name>A0A9D2JT62_9FIRM</name>
<reference evidence="6" key="2">
    <citation type="submission" date="2021-04" db="EMBL/GenBank/DDBJ databases">
        <authorList>
            <person name="Gilroy R."/>
        </authorList>
    </citation>
    <scope>NUCLEOTIDE SEQUENCE</scope>
    <source>
        <strain evidence="6">1068</strain>
    </source>
</reference>
<dbReference type="InterPro" id="IPR029056">
    <property type="entry name" value="Ribokinase-like"/>
</dbReference>
<evidence type="ECO:0000256" key="4">
    <source>
        <dbReference type="RuleBase" id="RU003704"/>
    </source>
</evidence>
<dbReference type="InterPro" id="IPR002173">
    <property type="entry name" value="Carboh/pur_kinase_PfkB_CS"/>
</dbReference>
<dbReference type="PRINTS" id="PR00990">
    <property type="entry name" value="RIBOKINASE"/>
</dbReference>